<name>A0A5E8BM05_9ASCO</name>
<reference evidence="12 13" key="1">
    <citation type="submission" date="2019-09" db="EMBL/GenBank/DDBJ databases">
        <authorList>
            <person name="Brejova B."/>
        </authorList>
    </citation>
    <scope>NUCLEOTIDE SEQUENCE [LARGE SCALE GENOMIC DNA]</scope>
</reference>
<comment type="catalytic activity">
    <reaction evidence="10">
        <text>holo-[cytochrome c] = apo-[cytochrome c] + heme b</text>
        <dbReference type="Rhea" id="RHEA:22648"/>
        <dbReference type="Rhea" id="RHEA-COMP:10725"/>
        <dbReference type="Rhea" id="RHEA-COMP:10726"/>
        <dbReference type="ChEBI" id="CHEBI:29950"/>
        <dbReference type="ChEBI" id="CHEBI:60344"/>
        <dbReference type="ChEBI" id="CHEBI:83739"/>
        <dbReference type="EC" id="4.4.1.17"/>
    </reaction>
</comment>
<keyword evidence="9 10" id="KW-0456">Lyase</keyword>
<evidence type="ECO:0000256" key="6">
    <source>
        <dbReference type="ARBA" id="ARBA00023004"/>
    </source>
</evidence>
<accession>A0A5E8BM05</accession>
<dbReference type="GO" id="GO:0005743">
    <property type="term" value="C:mitochondrial inner membrane"/>
    <property type="evidence" value="ECO:0007669"/>
    <property type="project" value="UniProtKB-SubCell"/>
</dbReference>
<keyword evidence="8 10" id="KW-0472">Membrane</keyword>
<dbReference type="GeneID" id="43582073"/>
<evidence type="ECO:0000256" key="7">
    <source>
        <dbReference type="ARBA" id="ARBA00023128"/>
    </source>
</evidence>
<evidence type="ECO:0000256" key="11">
    <source>
        <dbReference type="SAM" id="MobiDB-lite"/>
    </source>
</evidence>
<comment type="subcellular location">
    <subcellularLocation>
        <location evidence="1 10">Mitochondrion inner membrane</location>
    </subcellularLocation>
</comment>
<comment type="similarity">
    <text evidence="2 10">Belongs to the cytochrome c-type heme lyase family.</text>
</comment>
<evidence type="ECO:0000256" key="4">
    <source>
        <dbReference type="ARBA" id="ARBA00022723"/>
    </source>
</evidence>
<keyword evidence="6 10" id="KW-0408">Iron</keyword>
<dbReference type="PANTHER" id="PTHR12743:SF3">
    <property type="entry name" value="HOLOCYTOCHROME-C SYNTHASE"/>
    <property type="match status" value="1"/>
</dbReference>
<dbReference type="Proteomes" id="UP000398389">
    <property type="component" value="Unassembled WGS sequence"/>
</dbReference>
<keyword evidence="4 10" id="KW-0479">Metal-binding</keyword>
<keyword evidence="7 10" id="KW-0496">Mitochondrion</keyword>
<dbReference type="EMBL" id="CABVLU010000002">
    <property type="protein sequence ID" value="VVT51914.1"/>
    <property type="molecule type" value="Genomic_DNA"/>
</dbReference>
<evidence type="ECO:0000256" key="3">
    <source>
        <dbReference type="ARBA" id="ARBA00022617"/>
    </source>
</evidence>
<organism evidence="12 13">
    <name type="scientific">Magnusiomyces paraingens</name>
    <dbReference type="NCBI Taxonomy" id="2606893"/>
    <lineage>
        <taxon>Eukaryota</taxon>
        <taxon>Fungi</taxon>
        <taxon>Dikarya</taxon>
        <taxon>Ascomycota</taxon>
        <taxon>Saccharomycotina</taxon>
        <taxon>Dipodascomycetes</taxon>
        <taxon>Dipodascales</taxon>
        <taxon>Dipodascaceae</taxon>
        <taxon>Magnusiomyces</taxon>
    </lineage>
</organism>
<evidence type="ECO:0000256" key="5">
    <source>
        <dbReference type="ARBA" id="ARBA00022792"/>
    </source>
</evidence>
<keyword evidence="5 10" id="KW-0999">Mitochondrion inner membrane</keyword>
<dbReference type="GO" id="GO:0004408">
    <property type="term" value="F:holocytochrome-c synthase activity"/>
    <property type="evidence" value="ECO:0007669"/>
    <property type="project" value="UniProtKB-EC"/>
</dbReference>
<dbReference type="PROSITE" id="PS00822">
    <property type="entry name" value="CYTO_HEME_LYASE_2"/>
    <property type="match status" value="1"/>
</dbReference>
<dbReference type="Pfam" id="PF01265">
    <property type="entry name" value="Cyto_heme_lyase"/>
    <property type="match status" value="1"/>
</dbReference>
<evidence type="ECO:0000256" key="8">
    <source>
        <dbReference type="ARBA" id="ARBA00023136"/>
    </source>
</evidence>
<feature type="region of interest" description="Disordered" evidence="11">
    <location>
        <begin position="1"/>
        <end position="26"/>
    </location>
</feature>
<evidence type="ECO:0000256" key="1">
    <source>
        <dbReference type="ARBA" id="ARBA00004273"/>
    </source>
</evidence>
<sequence length="299" mass="33931">MGWFWASPQDGSSKPAKCPVDHNSFTGCPVDQKPASTGCPVNHNDFKPQATQVSSQPQMSGCPVDHETRSKFSWFNKPSGPDVNNNKINPLNNMPDLSSMRAPGQKLDLPTERTLSTIPRGSTNEEGVWEYPSPQQMYNAMLRKGGGEIAEDAVEPMVDIHNFLNEGAWYEILKWEQPYTKETKIEPRLLKFTGRPNDTSPRAQMLQVLGKIYPSKFGMPLPFDRHDWTVLRAQKDGQWEKVRYVIDYYCVDDEKNSEDPEFVLDVRPALDTVTSAVDRFNFWSGSVVHKALGFEQPYK</sequence>
<evidence type="ECO:0000256" key="10">
    <source>
        <dbReference type="RuleBase" id="RU363130"/>
    </source>
</evidence>
<evidence type="ECO:0000313" key="12">
    <source>
        <dbReference type="EMBL" id="VVT51914.1"/>
    </source>
</evidence>
<dbReference type="OrthoDB" id="1158011at2759"/>
<dbReference type="PANTHER" id="PTHR12743">
    <property type="entry name" value="CYTOCHROME C1 HEME LYASE"/>
    <property type="match status" value="1"/>
</dbReference>
<dbReference type="RefSeq" id="XP_031853864.1">
    <property type="nucleotide sequence ID" value="XM_031997973.1"/>
</dbReference>
<protein>
    <recommendedName>
        <fullName evidence="10">Holocytochrome c-type synthase</fullName>
        <ecNumber evidence="10">4.4.1.17</ecNumber>
    </recommendedName>
</protein>
<dbReference type="InterPro" id="IPR000511">
    <property type="entry name" value="Holocyt_c/c1_synthase"/>
</dbReference>
<evidence type="ECO:0000313" key="13">
    <source>
        <dbReference type="Proteomes" id="UP000398389"/>
    </source>
</evidence>
<comment type="function">
    <text evidence="10">Lyase that catalyzes the covalent linking of the heme group to the cytochrome C apoprotein to produce the mature functional cytochrome.</text>
</comment>
<dbReference type="AlphaFoldDB" id="A0A5E8BM05"/>
<evidence type="ECO:0000256" key="2">
    <source>
        <dbReference type="ARBA" id="ARBA00007255"/>
    </source>
</evidence>
<gene>
    <name evidence="12" type="ORF">SAPINGB_P003255</name>
</gene>
<dbReference type="EC" id="4.4.1.17" evidence="10"/>
<proteinExistence type="inferred from homology"/>
<dbReference type="GO" id="GO:0046872">
    <property type="term" value="F:metal ion binding"/>
    <property type="evidence" value="ECO:0007669"/>
    <property type="project" value="UniProtKB-KW"/>
</dbReference>
<keyword evidence="13" id="KW-1185">Reference proteome</keyword>
<keyword evidence="3 10" id="KW-0349">Heme</keyword>
<evidence type="ECO:0000256" key="9">
    <source>
        <dbReference type="ARBA" id="ARBA00023239"/>
    </source>
</evidence>